<sequence>MKLKLILSRIFACFIVFLPLHAYCDISEIHLTIKDHLFFPETLIVPANKKIKLVIDNQDATPEEFDSFDLNREKVIFGFNKAVIYIGPLSEGTYSFFGEYSPQTAQGTIIASMKEAKDAP</sequence>
<dbReference type="EMBL" id="FOLO01000003">
    <property type="protein sequence ID" value="SFB96910.1"/>
    <property type="molecule type" value="Genomic_DNA"/>
</dbReference>
<accession>A0A1I1FIK8</accession>
<gene>
    <name evidence="2" type="ORF">SAMN02745724_00580</name>
</gene>
<organism evidence="2 3">
    <name type="scientific">Pseudoalteromonas denitrificans DSM 6059</name>
    <dbReference type="NCBI Taxonomy" id="1123010"/>
    <lineage>
        <taxon>Bacteria</taxon>
        <taxon>Pseudomonadati</taxon>
        <taxon>Pseudomonadota</taxon>
        <taxon>Gammaproteobacteria</taxon>
        <taxon>Alteromonadales</taxon>
        <taxon>Pseudoalteromonadaceae</taxon>
        <taxon>Pseudoalteromonas</taxon>
    </lineage>
</organism>
<feature type="domain" description="EfeO-type cupredoxin-like" evidence="1">
    <location>
        <begin position="22"/>
        <end position="111"/>
    </location>
</feature>
<reference evidence="2 3" key="1">
    <citation type="submission" date="2016-10" db="EMBL/GenBank/DDBJ databases">
        <authorList>
            <person name="de Groot N.N."/>
        </authorList>
    </citation>
    <scope>NUCLEOTIDE SEQUENCE [LARGE SCALE GENOMIC DNA]</scope>
    <source>
        <strain evidence="2 3">DSM 6059</strain>
    </source>
</reference>
<evidence type="ECO:0000313" key="3">
    <source>
        <dbReference type="Proteomes" id="UP000198862"/>
    </source>
</evidence>
<dbReference type="STRING" id="1123010.SAMN02745724_00580"/>
<evidence type="ECO:0000259" key="1">
    <source>
        <dbReference type="Pfam" id="PF13473"/>
    </source>
</evidence>
<dbReference type="OrthoDB" id="5958460at2"/>
<dbReference type="InterPro" id="IPR008972">
    <property type="entry name" value="Cupredoxin"/>
</dbReference>
<dbReference type="RefSeq" id="WP_091979756.1">
    <property type="nucleotide sequence ID" value="NZ_FOLO01000003.1"/>
</dbReference>
<dbReference type="AlphaFoldDB" id="A0A1I1FIK8"/>
<protein>
    <submittedName>
        <fullName evidence="2">Cupredoxin-like domain-containing protein</fullName>
    </submittedName>
</protein>
<dbReference type="InterPro" id="IPR028096">
    <property type="entry name" value="EfeO_Cupredoxin"/>
</dbReference>
<dbReference type="Pfam" id="PF13473">
    <property type="entry name" value="Cupredoxin_1"/>
    <property type="match status" value="1"/>
</dbReference>
<evidence type="ECO:0000313" key="2">
    <source>
        <dbReference type="EMBL" id="SFB96910.1"/>
    </source>
</evidence>
<keyword evidence="3" id="KW-1185">Reference proteome</keyword>
<proteinExistence type="predicted"/>
<dbReference type="SUPFAM" id="SSF49503">
    <property type="entry name" value="Cupredoxins"/>
    <property type="match status" value="1"/>
</dbReference>
<dbReference type="Gene3D" id="2.60.40.420">
    <property type="entry name" value="Cupredoxins - blue copper proteins"/>
    <property type="match status" value="1"/>
</dbReference>
<dbReference type="Proteomes" id="UP000198862">
    <property type="component" value="Unassembled WGS sequence"/>
</dbReference>
<name>A0A1I1FIK8_9GAMM</name>